<dbReference type="KEGG" id="jag:GJA_2195"/>
<sequence>MIIWWWYYHVHVISEHCARRRCGNFSEAEKDHVRKLSKKM</sequence>
<proteinExistence type="predicted"/>
<dbReference type="STRING" id="1349767.GJA_2195"/>
<gene>
    <name evidence="1" type="ORF">GJA_2195</name>
</gene>
<protein>
    <submittedName>
        <fullName evidence="1">Uncharacterized protein</fullName>
    </submittedName>
</protein>
<dbReference type="HOGENOM" id="CLU_3290900_0_0_4"/>
<organism evidence="1 2">
    <name type="scientific">Janthinobacterium agaricidamnosum NBRC 102515 = DSM 9628</name>
    <dbReference type="NCBI Taxonomy" id="1349767"/>
    <lineage>
        <taxon>Bacteria</taxon>
        <taxon>Pseudomonadati</taxon>
        <taxon>Pseudomonadota</taxon>
        <taxon>Betaproteobacteria</taxon>
        <taxon>Burkholderiales</taxon>
        <taxon>Oxalobacteraceae</taxon>
        <taxon>Janthinobacterium</taxon>
    </lineage>
</organism>
<evidence type="ECO:0000313" key="2">
    <source>
        <dbReference type="Proteomes" id="UP000027604"/>
    </source>
</evidence>
<dbReference type="AlphaFoldDB" id="W0V5E0"/>
<evidence type="ECO:0000313" key="1">
    <source>
        <dbReference type="EMBL" id="CDG82830.1"/>
    </source>
</evidence>
<dbReference type="EMBL" id="HG322949">
    <property type="protein sequence ID" value="CDG82830.1"/>
    <property type="molecule type" value="Genomic_DNA"/>
</dbReference>
<keyword evidence="2" id="KW-1185">Reference proteome</keyword>
<dbReference type="Proteomes" id="UP000027604">
    <property type="component" value="Chromosome I"/>
</dbReference>
<name>W0V5E0_9BURK</name>
<reference evidence="1 2" key="1">
    <citation type="journal article" date="2015" name="Genome Announc.">
        <title>Genome Sequence of Mushroom Soft-Rot Pathogen Janthinobacterium agaricidamnosum.</title>
        <authorList>
            <person name="Graupner K."/>
            <person name="Lackner G."/>
            <person name="Hertweck C."/>
        </authorList>
    </citation>
    <scope>NUCLEOTIDE SEQUENCE [LARGE SCALE GENOMIC DNA]</scope>
    <source>
        <strain evidence="2">NBRC 102515 / DSM 9628</strain>
    </source>
</reference>
<accession>W0V5E0</accession>